<feature type="compositionally biased region" description="Low complexity" evidence="1">
    <location>
        <begin position="34"/>
        <end position="44"/>
    </location>
</feature>
<evidence type="ECO:0000256" key="1">
    <source>
        <dbReference type="SAM" id="MobiDB-lite"/>
    </source>
</evidence>
<reference evidence="3" key="1">
    <citation type="submission" date="2012-12" db="EMBL/GenBank/DDBJ databases">
        <title>Identification and characterization of a phenylalanine ammonia-lyase gene family in Isatis indigotica Fort.</title>
        <authorList>
            <person name="Liu Q."/>
            <person name="Chen J."/>
            <person name="Zhou X."/>
            <person name="Di P."/>
            <person name="Xiao Y."/>
            <person name="Xuan H."/>
            <person name="Zhang L."/>
            <person name="Chen W."/>
        </authorList>
    </citation>
    <scope>NUCLEOTIDE SEQUENCE</scope>
    <source>
        <tissue evidence="3">Salivary gland</tissue>
    </source>
</reference>
<dbReference type="AlphaFoldDB" id="A0A0K8R8R5"/>
<evidence type="ECO:0000256" key="2">
    <source>
        <dbReference type="SAM" id="SignalP"/>
    </source>
</evidence>
<proteinExistence type="evidence at transcript level"/>
<accession>A0A0K8R8R5</accession>
<evidence type="ECO:0000313" key="3">
    <source>
        <dbReference type="EMBL" id="JAA67547.1"/>
    </source>
</evidence>
<feature type="chain" id="PRO_5005516824" evidence="2">
    <location>
        <begin position="22"/>
        <end position="180"/>
    </location>
</feature>
<name>A0A0K8R8R5_IXORI</name>
<dbReference type="EMBL" id="GADI01006261">
    <property type="protein sequence ID" value="JAA67547.1"/>
    <property type="molecule type" value="mRNA"/>
</dbReference>
<feature type="signal peptide" evidence="2">
    <location>
        <begin position="1"/>
        <end position="21"/>
    </location>
</feature>
<organism evidence="3">
    <name type="scientific">Ixodes ricinus</name>
    <name type="common">Common tick</name>
    <name type="synonym">Acarus ricinus</name>
    <dbReference type="NCBI Taxonomy" id="34613"/>
    <lineage>
        <taxon>Eukaryota</taxon>
        <taxon>Metazoa</taxon>
        <taxon>Ecdysozoa</taxon>
        <taxon>Arthropoda</taxon>
        <taxon>Chelicerata</taxon>
        <taxon>Arachnida</taxon>
        <taxon>Acari</taxon>
        <taxon>Parasitiformes</taxon>
        <taxon>Ixodida</taxon>
        <taxon>Ixodoidea</taxon>
        <taxon>Ixodidae</taxon>
        <taxon>Ixodinae</taxon>
        <taxon>Ixodes</taxon>
    </lineage>
</organism>
<feature type="region of interest" description="Disordered" evidence="1">
    <location>
        <begin position="29"/>
        <end position="82"/>
    </location>
</feature>
<protein>
    <submittedName>
        <fullName evidence="3">Putative isac anti-complement</fullName>
    </submittedName>
</protein>
<sequence length="180" mass="19757">MEIKWMLAYFLLSSLLVLGNAQEVNNLAEKAQPAPKKATTSKVTAAKDKAAASTSQQAVQQKATPKATPAPEPSAPIPSTDPIICDLKKNKSGLALPSLQCTLQELPENLKVSLKNYMTTAKKNESDLLEEICKAKEKKKNPDFMSNYTNNDKDMIYDTSVLCRIRHTAKSECEISSLVK</sequence>
<keyword evidence="2" id="KW-0732">Signal</keyword>
<feature type="compositionally biased region" description="Low complexity" evidence="1">
    <location>
        <begin position="51"/>
        <end position="67"/>
    </location>
</feature>